<feature type="domain" description="CRAL-TRIO" evidence="1">
    <location>
        <begin position="106"/>
        <end position="277"/>
    </location>
</feature>
<dbReference type="SUPFAM" id="SSF46938">
    <property type="entry name" value="CRAL/TRIO N-terminal domain"/>
    <property type="match status" value="1"/>
</dbReference>
<organism evidence="2 3">
    <name type="scientific">Symbiodinium microadriaticum</name>
    <name type="common">Dinoflagellate</name>
    <name type="synonym">Zooxanthella microadriatica</name>
    <dbReference type="NCBI Taxonomy" id="2951"/>
    <lineage>
        <taxon>Eukaryota</taxon>
        <taxon>Sar</taxon>
        <taxon>Alveolata</taxon>
        <taxon>Dinophyceae</taxon>
        <taxon>Suessiales</taxon>
        <taxon>Symbiodiniaceae</taxon>
        <taxon>Symbiodinium</taxon>
    </lineage>
</organism>
<dbReference type="EMBL" id="LSRX01000276">
    <property type="protein sequence ID" value="OLQ01978.1"/>
    <property type="molecule type" value="Genomic_DNA"/>
</dbReference>
<evidence type="ECO:0000259" key="1">
    <source>
        <dbReference type="PROSITE" id="PS50191"/>
    </source>
</evidence>
<dbReference type="PANTHER" id="PTHR45824:SF29">
    <property type="entry name" value="GH16843P"/>
    <property type="match status" value="1"/>
</dbReference>
<dbReference type="CDD" id="cd00170">
    <property type="entry name" value="SEC14"/>
    <property type="match status" value="1"/>
</dbReference>
<comment type="caution">
    <text evidence="2">The sequence shown here is derived from an EMBL/GenBank/DDBJ whole genome shotgun (WGS) entry which is preliminary data.</text>
</comment>
<dbReference type="GO" id="GO:0008526">
    <property type="term" value="F:phosphatidylinositol transfer activity"/>
    <property type="evidence" value="ECO:0007669"/>
    <property type="project" value="TreeGrafter"/>
</dbReference>
<dbReference type="AlphaFoldDB" id="A0A1Q9E3I1"/>
<dbReference type="OrthoDB" id="75724at2759"/>
<dbReference type="Pfam" id="PF00650">
    <property type="entry name" value="CRAL_TRIO"/>
    <property type="match status" value="1"/>
</dbReference>
<dbReference type="Gene3D" id="3.40.525.10">
    <property type="entry name" value="CRAL-TRIO lipid binding domain"/>
    <property type="match status" value="1"/>
</dbReference>
<name>A0A1Q9E3I1_SYMMI</name>
<sequence length="308" mass="34365">MFSVCCYVDRPFAKTHEQPVQREVLTAGDSPICQVVATAAENLGGELSDWQRRWCTEEVVSMFLRGRHGDVAAAAQILAQALLWREQYQDILTGRRVPKWQGDLRILAQGQGGHPLLYLCCRHQTCSFSVSDTLDHVACVLETAVQKMPAGVQQVDAVIDCHGFCLWYNMDPRVVIGIAELLRQPYRDRLRLVMMVDAPLGLQPVWNVIYPLLPAATKKKVRFLSAKKAVDAVEELQGNNSAEILRHVMDVNRDPLGPGAVPKMLPCDAGQRTAVNKPGPFQSYQDTVRALPPPTRGFFCPCRSRRSC</sequence>
<proteinExistence type="predicted"/>
<accession>A0A1Q9E3I1</accession>
<dbReference type="InterPro" id="IPR036865">
    <property type="entry name" value="CRAL-TRIO_dom_sf"/>
</dbReference>
<dbReference type="PROSITE" id="PS50191">
    <property type="entry name" value="CRAL_TRIO"/>
    <property type="match status" value="1"/>
</dbReference>
<evidence type="ECO:0000313" key="3">
    <source>
        <dbReference type="Proteomes" id="UP000186817"/>
    </source>
</evidence>
<dbReference type="Proteomes" id="UP000186817">
    <property type="component" value="Unassembled WGS sequence"/>
</dbReference>
<dbReference type="InterPro" id="IPR052578">
    <property type="entry name" value="PI_Transfer_CRAL-TRIO"/>
</dbReference>
<gene>
    <name evidence="2" type="primary">rsc5</name>
    <name evidence="2" type="ORF">AK812_SmicGene15239</name>
</gene>
<dbReference type="OMA" id="HQPARIN"/>
<evidence type="ECO:0000313" key="2">
    <source>
        <dbReference type="EMBL" id="OLQ01978.1"/>
    </source>
</evidence>
<dbReference type="SUPFAM" id="SSF52087">
    <property type="entry name" value="CRAL/TRIO domain"/>
    <property type="match status" value="1"/>
</dbReference>
<protein>
    <submittedName>
        <fullName evidence="2">Random slug protein 5</fullName>
    </submittedName>
</protein>
<dbReference type="PANTHER" id="PTHR45824">
    <property type="entry name" value="GH16843P"/>
    <property type="match status" value="1"/>
</dbReference>
<reference evidence="2 3" key="1">
    <citation type="submission" date="2016-02" db="EMBL/GenBank/DDBJ databases">
        <title>Genome analysis of coral dinoflagellate symbionts highlights evolutionary adaptations to a symbiotic lifestyle.</title>
        <authorList>
            <person name="Aranda M."/>
            <person name="Li Y."/>
            <person name="Liew Y.J."/>
            <person name="Baumgarten S."/>
            <person name="Simakov O."/>
            <person name="Wilson M."/>
            <person name="Piel J."/>
            <person name="Ashoor H."/>
            <person name="Bougouffa S."/>
            <person name="Bajic V.B."/>
            <person name="Ryu T."/>
            <person name="Ravasi T."/>
            <person name="Bayer T."/>
            <person name="Micklem G."/>
            <person name="Kim H."/>
            <person name="Bhak J."/>
            <person name="Lajeunesse T.C."/>
            <person name="Voolstra C.R."/>
        </authorList>
    </citation>
    <scope>NUCLEOTIDE SEQUENCE [LARGE SCALE GENOMIC DNA]</scope>
    <source>
        <strain evidence="2 3">CCMP2467</strain>
    </source>
</reference>
<keyword evidence="3" id="KW-1185">Reference proteome</keyword>
<dbReference type="InterPro" id="IPR036273">
    <property type="entry name" value="CRAL/TRIO_N_dom_sf"/>
</dbReference>
<dbReference type="InterPro" id="IPR001251">
    <property type="entry name" value="CRAL-TRIO_dom"/>
</dbReference>